<gene>
    <name evidence="1" type="ORF">AB205_0090780</name>
</gene>
<feature type="non-terminal residue" evidence="1">
    <location>
        <position position="440"/>
    </location>
</feature>
<dbReference type="Proteomes" id="UP000228934">
    <property type="component" value="Unassembled WGS sequence"/>
</dbReference>
<evidence type="ECO:0000313" key="2">
    <source>
        <dbReference type="Proteomes" id="UP000228934"/>
    </source>
</evidence>
<dbReference type="PANTHER" id="PTHR31635:SF196">
    <property type="entry name" value="REVERSE TRANSCRIPTASE DOMAIN-CONTAINING PROTEIN-RELATED"/>
    <property type="match status" value="1"/>
</dbReference>
<evidence type="ECO:0008006" key="3">
    <source>
        <dbReference type="Google" id="ProtNLM"/>
    </source>
</evidence>
<evidence type="ECO:0000313" key="1">
    <source>
        <dbReference type="EMBL" id="PIO32526.1"/>
    </source>
</evidence>
<accession>A0A2G9RX59</accession>
<dbReference type="OrthoDB" id="9524985at2759"/>
<reference evidence="2" key="1">
    <citation type="journal article" date="2017" name="Nat. Commun.">
        <title>The North American bullfrog draft genome provides insight into hormonal regulation of long noncoding RNA.</title>
        <authorList>
            <person name="Hammond S.A."/>
            <person name="Warren R.L."/>
            <person name="Vandervalk B.P."/>
            <person name="Kucuk E."/>
            <person name="Khan H."/>
            <person name="Gibb E.A."/>
            <person name="Pandoh P."/>
            <person name="Kirk H."/>
            <person name="Zhao Y."/>
            <person name="Jones M."/>
            <person name="Mungall A.J."/>
            <person name="Coope R."/>
            <person name="Pleasance S."/>
            <person name="Moore R.A."/>
            <person name="Holt R.A."/>
            <person name="Round J.M."/>
            <person name="Ohora S."/>
            <person name="Walle B.V."/>
            <person name="Veldhoen N."/>
            <person name="Helbing C.C."/>
            <person name="Birol I."/>
        </authorList>
    </citation>
    <scope>NUCLEOTIDE SEQUENCE [LARGE SCALE GENOMIC DNA]</scope>
</reference>
<protein>
    <recommendedName>
        <fullName evidence="3">Reverse transcriptase zinc-binding domain-containing protein</fullName>
    </recommendedName>
</protein>
<keyword evidence="2" id="KW-1185">Reference proteome</keyword>
<organism evidence="1 2">
    <name type="scientific">Aquarana catesbeiana</name>
    <name type="common">American bullfrog</name>
    <name type="synonym">Rana catesbeiana</name>
    <dbReference type="NCBI Taxonomy" id="8400"/>
    <lineage>
        <taxon>Eukaryota</taxon>
        <taxon>Metazoa</taxon>
        <taxon>Chordata</taxon>
        <taxon>Craniata</taxon>
        <taxon>Vertebrata</taxon>
        <taxon>Euteleostomi</taxon>
        <taxon>Amphibia</taxon>
        <taxon>Batrachia</taxon>
        <taxon>Anura</taxon>
        <taxon>Neobatrachia</taxon>
        <taxon>Ranoidea</taxon>
        <taxon>Ranidae</taxon>
        <taxon>Aquarana</taxon>
    </lineage>
</organism>
<name>A0A2G9RX59_AQUCT</name>
<dbReference type="AlphaFoldDB" id="A0A2G9RX59"/>
<proteinExistence type="predicted"/>
<sequence length="440" mass="51229">MLSSWSTLPLSWFGRIATVRMTHLPKLLYFIRVLPVQVPSNILRIHQRKIMQFIWGSARPRIKRQVLYTRRINGGLSVPNLHSYYTAAAIAPLSHHHVKHQMPLWATIDLVDSQPIPLASLPWLPQVHRPNNISPCLAHSLWLWDTVKYSAGLISPHLLLLHLLQCPLFPLGCDNPLQFTWWTENGFVDIHYTFTPTKTIPFATLRSSHDIPLREHYSYMQIQHFLQLLIKSRTTPYTLKAWIGVVIYKGFRKGSISLIYAAIIGSKKTPLRPYHLQWDAELRKRLDPEDWQNVFSLENAYKVLYRWYYTLARSASFIPSYSPLCLRGCSQEGTMAHIWWKVCRLWVRVYALLRNLFNTNIKRDPFEVILGKPIIELLRPERQLVSRIFTATKLTIAKAWKTPALSFEAVKNRVNDIMVNENLTAVLSDTHGKFLQTWQP</sequence>
<dbReference type="PANTHER" id="PTHR31635">
    <property type="entry name" value="REVERSE TRANSCRIPTASE DOMAIN-CONTAINING PROTEIN-RELATED"/>
    <property type="match status" value="1"/>
</dbReference>
<dbReference type="EMBL" id="KV931784">
    <property type="protein sequence ID" value="PIO32526.1"/>
    <property type="molecule type" value="Genomic_DNA"/>
</dbReference>